<proteinExistence type="predicted"/>
<keyword evidence="3" id="KW-1185">Reference proteome</keyword>
<name>A0ABQ7GHS5_DUNSA</name>
<protein>
    <submittedName>
        <fullName evidence="2">Uncharacterized protein</fullName>
    </submittedName>
</protein>
<dbReference type="Gene3D" id="3.80.10.10">
    <property type="entry name" value="Ribonuclease Inhibitor"/>
    <property type="match status" value="1"/>
</dbReference>
<evidence type="ECO:0000313" key="3">
    <source>
        <dbReference type="Proteomes" id="UP000815325"/>
    </source>
</evidence>
<evidence type="ECO:0000256" key="1">
    <source>
        <dbReference type="ARBA" id="ARBA00004430"/>
    </source>
</evidence>
<gene>
    <name evidence="2" type="ORF">DUNSADRAFT_9279</name>
</gene>
<dbReference type="EMBL" id="MU069772">
    <property type="protein sequence ID" value="KAF5834161.1"/>
    <property type="molecule type" value="Genomic_DNA"/>
</dbReference>
<dbReference type="InterPro" id="IPR032675">
    <property type="entry name" value="LRR_dom_sf"/>
</dbReference>
<reference evidence="2" key="1">
    <citation type="submission" date="2017-08" db="EMBL/GenBank/DDBJ databases">
        <authorList>
            <person name="Polle J.E."/>
            <person name="Barry K."/>
            <person name="Cushman J."/>
            <person name="Schmutz J."/>
            <person name="Tran D."/>
            <person name="Hathwaick L.T."/>
            <person name="Yim W.C."/>
            <person name="Jenkins J."/>
            <person name="Mckie-Krisberg Z.M."/>
            <person name="Prochnik S."/>
            <person name="Lindquist E."/>
            <person name="Dockter R.B."/>
            <person name="Adam C."/>
            <person name="Molina H."/>
            <person name="Bunkerborg J."/>
            <person name="Jin E."/>
            <person name="Buchheim M."/>
            <person name="Magnuson J."/>
        </authorList>
    </citation>
    <scope>NUCLEOTIDE SEQUENCE</scope>
    <source>
        <strain evidence="2">CCAP 19/18</strain>
    </source>
</reference>
<comment type="subcellular location">
    <subcellularLocation>
        <location evidence="1">Cytoplasm</location>
        <location evidence="1">Cytoskeleton</location>
        <location evidence="1">Cilium axoneme</location>
    </subcellularLocation>
</comment>
<comment type="caution">
    <text evidence="2">The sequence shown here is derived from an EMBL/GenBank/DDBJ whole genome shotgun (WGS) entry which is preliminary data.</text>
</comment>
<evidence type="ECO:0000313" key="2">
    <source>
        <dbReference type="EMBL" id="KAF5834161.1"/>
    </source>
</evidence>
<dbReference type="SUPFAM" id="SSF52047">
    <property type="entry name" value="RNI-like"/>
    <property type="match status" value="1"/>
</dbReference>
<dbReference type="Proteomes" id="UP000815325">
    <property type="component" value="Unassembled WGS sequence"/>
</dbReference>
<organism evidence="2 3">
    <name type="scientific">Dunaliella salina</name>
    <name type="common">Green alga</name>
    <name type="synonym">Protococcus salinus</name>
    <dbReference type="NCBI Taxonomy" id="3046"/>
    <lineage>
        <taxon>Eukaryota</taxon>
        <taxon>Viridiplantae</taxon>
        <taxon>Chlorophyta</taxon>
        <taxon>core chlorophytes</taxon>
        <taxon>Chlorophyceae</taxon>
        <taxon>CS clade</taxon>
        <taxon>Chlamydomonadales</taxon>
        <taxon>Dunaliellaceae</taxon>
        <taxon>Dunaliella</taxon>
    </lineage>
</organism>
<accession>A0ABQ7GHS5</accession>
<sequence length="397" mass="44013">MVTSFYFYSLRKTPSGWFRCPGLLLHDLETFPKHAELRTLSLDRSDMRCTLQLCQGAKDVARARLQSVRELKLECCTINEGSGSLLPPLFPQLEALRLNDCQITRSFLSELAPLANLRCLDVQLMSCGRPGIDSHNFVEEVQAEINNVATLTNLQGLSLNYDIEEIDVGSLVGLQHLRELSLACFTPVNLHLVLASVPLRSLCFESVELPWGERYASSTLQTIFWDFLDGALPLNVQDFPSLQVFQFGGVAVGSGFDSWQPFEEKVAEIRKLAAWAQTIPSRACGHRSGAFLLSGSSSLHAAQVTILLRELLPMRSLAFDVGCVCLEALDLNRDGWSLLADLIRGLQLSQHPFPSLCLGFLMESKVVEAEACVREVMPYISRVVAGSEPTQTTYLDT</sequence>